<keyword evidence="3" id="KW-0732">Signal</keyword>
<feature type="chain" id="PRO_5008519661" description="Gram-positive cocci surface proteins LPxTG domain-containing protein" evidence="3">
    <location>
        <begin position="19"/>
        <end position="414"/>
    </location>
</feature>
<sequence>MLCSAGVLLGVAATPAQAAQVSFATHCVPPAGIDPVDGTTKVEITAPATAKVGDTVDVVWKFVQAASKNPNIIDLPANSVQPSGVLKAAGAQTADVAMQGPRQNPAIPKGGDMVLSDMKGSLKLTTAGEVTLTPDAYTVNAMSTDTKCTPKETVQKAASIQVTPGGGGTPSGTPTPSTTPTRSPTHSPTATATSTGGTGQTDFPGKEVQVPYACKTPIGDKNATSPVQINAKKNGGGYDLTVQFKKSVMNSPADIPKDSVKPSMEVALGGADKGTVHVEGPTNANPIKSGQPIEIPDLTGTYKPGANGTSTLSPGVLTIKALGTTTVCTPTKSEVSLTLDTTQQPGGASGGTSTSGGSSSSGASGSSGGSSGAGGLAETGSSNHGALKALGLVAGTAILLGGAVFTFMPRRRTR</sequence>
<feature type="region of interest" description="Disordered" evidence="1">
    <location>
        <begin position="336"/>
        <end position="378"/>
    </location>
</feature>
<evidence type="ECO:0000256" key="3">
    <source>
        <dbReference type="SAM" id="SignalP"/>
    </source>
</evidence>
<feature type="compositionally biased region" description="Polar residues" evidence="1">
    <location>
        <begin position="336"/>
        <end position="345"/>
    </location>
</feature>
<evidence type="ECO:0000313" key="4">
    <source>
        <dbReference type="EMBL" id="ANP55486.1"/>
    </source>
</evidence>
<name>A0A1B1B9H5_9ACTN</name>
<feature type="compositionally biased region" description="Gly residues" evidence="1">
    <location>
        <begin position="365"/>
        <end position="377"/>
    </location>
</feature>
<proteinExistence type="predicted"/>
<reference evidence="4 5" key="1">
    <citation type="submission" date="2016-06" db="EMBL/GenBank/DDBJ databases">
        <title>Complete genome sequence of Streptomyces griseochromogenes ATCC 14511, the Blasticidin S producer.</title>
        <authorList>
            <person name="Wu L."/>
        </authorList>
    </citation>
    <scope>NUCLEOTIDE SEQUENCE [LARGE SCALE GENOMIC DNA]</scope>
    <source>
        <strain evidence="4 5">ATCC 14511</strain>
    </source>
</reference>
<feature type="region of interest" description="Disordered" evidence="1">
    <location>
        <begin position="150"/>
        <end position="206"/>
    </location>
</feature>
<dbReference type="OrthoDB" id="4350149at2"/>
<feature type="compositionally biased region" description="Low complexity" evidence="1">
    <location>
        <begin position="355"/>
        <end position="364"/>
    </location>
</feature>
<feature type="compositionally biased region" description="Low complexity" evidence="1">
    <location>
        <begin position="171"/>
        <end position="195"/>
    </location>
</feature>
<dbReference type="STRING" id="68214.AVL59_43065"/>
<dbReference type="Proteomes" id="UP000092659">
    <property type="component" value="Chromosome"/>
</dbReference>
<accession>A0A1B1B9H5</accession>
<evidence type="ECO:0000256" key="2">
    <source>
        <dbReference type="SAM" id="Phobius"/>
    </source>
</evidence>
<feature type="region of interest" description="Disordered" evidence="1">
    <location>
        <begin position="273"/>
        <end position="293"/>
    </location>
</feature>
<dbReference type="KEGG" id="sgs:AVL59_43065"/>
<keyword evidence="2" id="KW-1133">Transmembrane helix</keyword>
<protein>
    <recommendedName>
        <fullName evidence="6">Gram-positive cocci surface proteins LPxTG domain-containing protein</fullName>
    </recommendedName>
</protein>
<organism evidence="4 5">
    <name type="scientific">Streptomyces griseochromogenes</name>
    <dbReference type="NCBI Taxonomy" id="68214"/>
    <lineage>
        <taxon>Bacteria</taxon>
        <taxon>Bacillati</taxon>
        <taxon>Actinomycetota</taxon>
        <taxon>Actinomycetes</taxon>
        <taxon>Kitasatosporales</taxon>
        <taxon>Streptomycetaceae</taxon>
        <taxon>Streptomyces</taxon>
    </lineage>
</organism>
<dbReference type="AlphaFoldDB" id="A0A1B1B9H5"/>
<keyword evidence="2" id="KW-0812">Transmembrane</keyword>
<feature type="transmembrane region" description="Helical" evidence="2">
    <location>
        <begin position="389"/>
        <end position="408"/>
    </location>
</feature>
<evidence type="ECO:0000256" key="1">
    <source>
        <dbReference type="SAM" id="MobiDB-lite"/>
    </source>
</evidence>
<evidence type="ECO:0000313" key="5">
    <source>
        <dbReference type="Proteomes" id="UP000092659"/>
    </source>
</evidence>
<gene>
    <name evidence="4" type="ORF">AVL59_43065</name>
</gene>
<keyword evidence="2" id="KW-0472">Membrane</keyword>
<evidence type="ECO:0008006" key="6">
    <source>
        <dbReference type="Google" id="ProtNLM"/>
    </source>
</evidence>
<dbReference type="EMBL" id="CP016279">
    <property type="protein sequence ID" value="ANP55486.1"/>
    <property type="molecule type" value="Genomic_DNA"/>
</dbReference>
<feature type="signal peptide" evidence="3">
    <location>
        <begin position="1"/>
        <end position="18"/>
    </location>
</feature>